<evidence type="ECO:0000313" key="3">
    <source>
        <dbReference type="EMBL" id="AZG13815.1"/>
    </source>
</evidence>
<dbReference type="PANTHER" id="PTHR23150:SF35">
    <property type="entry name" value="BLL6746 PROTEIN"/>
    <property type="match status" value="1"/>
</dbReference>
<dbReference type="KEGG" id="cpau:EHF44_10345"/>
<dbReference type="Pfam" id="PF03781">
    <property type="entry name" value="FGE-sulfatase"/>
    <property type="match status" value="1"/>
</dbReference>
<reference evidence="4" key="1">
    <citation type="submission" date="2018-11" db="EMBL/GenBank/DDBJ databases">
        <title>FDA dAtabase for Regulatory Grade micrObial Sequences (FDA-ARGOS): Supporting development and validation of Infectious Disease Dx tests.</title>
        <authorList>
            <person name="Goldberg B."/>
            <person name="Campos J."/>
            <person name="Tallon L."/>
            <person name="Sadzewicz L."/>
            <person name="Zhao X."/>
            <person name="Vavikolanu K."/>
            <person name="Mehta A."/>
            <person name="Aluvathingal J."/>
            <person name="Nadendla S."/>
            <person name="Geyer C."/>
            <person name="Nandy P."/>
            <person name="Yan Y."/>
            <person name="Sichtig H."/>
        </authorList>
    </citation>
    <scope>NUCLEOTIDE SEQUENCE [LARGE SCALE GENOMIC DNA]</scope>
    <source>
        <strain evidence="4">FDAARGOS_614</strain>
    </source>
</reference>
<feature type="compositionally biased region" description="Basic and acidic residues" evidence="1">
    <location>
        <begin position="175"/>
        <end position="184"/>
    </location>
</feature>
<evidence type="ECO:0000256" key="1">
    <source>
        <dbReference type="SAM" id="MobiDB-lite"/>
    </source>
</evidence>
<feature type="domain" description="Sulfatase-modifying factor enzyme-like" evidence="2">
    <location>
        <begin position="188"/>
        <end position="413"/>
    </location>
</feature>
<accession>A0A3G8H0M7</accession>
<organism evidence="3 4">
    <name type="scientific">Cupriavidus pauculus</name>
    <dbReference type="NCBI Taxonomy" id="82633"/>
    <lineage>
        <taxon>Bacteria</taxon>
        <taxon>Pseudomonadati</taxon>
        <taxon>Pseudomonadota</taxon>
        <taxon>Betaproteobacteria</taxon>
        <taxon>Burkholderiales</taxon>
        <taxon>Burkholderiaceae</taxon>
        <taxon>Cupriavidus</taxon>
    </lineage>
</organism>
<dbReference type="Gene3D" id="3.90.1580.10">
    <property type="entry name" value="paralog of FGE (formylglycine-generating enzyme)"/>
    <property type="match status" value="1"/>
</dbReference>
<dbReference type="GO" id="GO:0120147">
    <property type="term" value="F:formylglycine-generating oxidase activity"/>
    <property type="evidence" value="ECO:0007669"/>
    <property type="project" value="TreeGrafter"/>
</dbReference>
<dbReference type="SUPFAM" id="SSF56436">
    <property type="entry name" value="C-type lectin-like"/>
    <property type="match status" value="1"/>
</dbReference>
<protein>
    <submittedName>
        <fullName evidence="3">Formylglycine-generating enzyme family protein</fullName>
    </submittedName>
</protein>
<gene>
    <name evidence="3" type="ORF">EHF44_10345</name>
</gene>
<dbReference type="AlphaFoldDB" id="A0A3G8H0M7"/>
<dbReference type="InterPro" id="IPR016187">
    <property type="entry name" value="CTDL_fold"/>
</dbReference>
<feature type="compositionally biased region" description="Pro residues" evidence="1">
    <location>
        <begin position="125"/>
        <end position="139"/>
    </location>
</feature>
<evidence type="ECO:0000313" key="4">
    <source>
        <dbReference type="Proteomes" id="UP000270411"/>
    </source>
</evidence>
<dbReference type="Proteomes" id="UP000270411">
    <property type="component" value="Chromosome 1"/>
</dbReference>
<feature type="region of interest" description="Disordered" evidence="1">
    <location>
        <begin position="92"/>
        <end position="189"/>
    </location>
</feature>
<dbReference type="InterPro" id="IPR042095">
    <property type="entry name" value="SUMF_sf"/>
</dbReference>
<dbReference type="OrthoDB" id="9768004at2"/>
<dbReference type="EMBL" id="CP033969">
    <property type="protein sequence ID" value="AZG13815.1"/>
    <property type="molecule type" value="Genomic_DNA"/>
</dbReference>
<dbReference type="InterPro" id="IPR051043">
    <property type="entry name" value="Sulfatase_Mod_Factor_Kinase"/>
</dbReference>
<dbReference type="InterPro" id="IPR005532">
    <property type="entry name" value="SUMF_dom"/>
</dbReference>
<dbReference type="PANTHER" id="PTHR23150">
    <property type="entry name" value="SULFATASE MODIFYING FACTOR 1, 2"/>
    <property type="match status" value="1"/>
</dbReference>
<evidence type="ECO:0000259" key="2">
    <source>
        <dbReference type="Pfam" id="PF03781"/>
    </source>
</evidence>
<dbReference type="RefSeq" id="WP_124683666.1">
    <property type="nucleotide sequence ID" value="NZ_CP033969.1"/>
</dbReference>
<name>A0A3G8H0M7_9BURK</name>
<feature type="compositionally biased region" description="Basic and acidic residues" evidence="1">
    <location>
        <begin position="109"/>
        <end position="123"/>
    </location>
</feature>
<sequence>MWRKAFVVALLALGAGVDGDGRHWAAVATDALVPPARAGILPKNSDEQYELSFWDSIKNSTYAADYEAYLKQYPNGRFAALAKTRLERIRAATPAQPAPAPAPAPAAKAEPKPEARAETRAEATKPPPAAKPAPTPPPSASGQPRTRAGGAISQGTITYPAEGKEAPAAGAARPAEAKGGESRDCPQCPVMVSLNPGAFTMGSSTSDPAERPPHQVNVGRPFAIGKYEVTVEQWNACADANACPRIATNPADARNAPVRDISWDDAQQYVAWLSKTTGKPYRLPTEAEWEYAARGGTSTAFWWGDKMSKGNANCKDCGDPWSDAAPANVGSFAANPYGLHDMNGSVWEWVADCWHSSYKNAPTDGRAWDEPACTARVIRGGSWREGASYMVSSTRFKYSTSVRQSQNGFRVVRDAR</sequence>
<proteinExistence type="predicted"/>